<dbReference type="PROSITE" id="PS51892">
    <property type="entry name" value="SUBTILASE"/>
    <property type="match status" value="1"/>
</dbReference>
<evidence type="ECO:0000256" key="3">
    <source>
        <dbReference type="ARBA" id="ARBA00022801"/>
    </source>
</evidence>
<accession>W7TVU8</accession>
<name>W7TVU8_9STRA</name>
<dbReference type="PANTHER" id="PTHR43806">
    <property type="entry name" value="PEPTIDASE S8"/>
    <property type="match status" value="1"/>
</dbReference>
<dbReference type="InterPro" id="IPR036852">
    <property type="entry name" value="Peptidase_S8/S53_dom_sf"/>
</dbReference>
<evidence type="ECO:0000256" key="6">
    <source>
        <dbReference type="ARBA" id="ARBA00023619"/>
    </source>
</evidence>
<evidence type="ECO:0000256" key="2">
    <source>
        <dbReference type="ARBA" id="ARBA00022670"/>
    </source>
</evidence>
<evidence type="ECO:0000256" key="7">
    <source>
        <dbReference type="PROSITE-ProRule" id="PRU01240"/>
    </source>
</evidence>
<dbReference type="Proteomes" id="UP000019335">
    <property type="component" value="Chromosome 14"/>
</dbReference>
<organism evidence="9 10">
    <name type="scientific">Nannochloropsis gaditana</name>
    <dbReference type="NCBI Taxonomy" id="72520"/>
    <lineage>
        <taxon>Eukaryota</taxon>
        <taxon>Sar</taxon>
        <taxon>Stramenopiles</taxon>
        <taxon>Ochrophyta</taxon>
        <taxon>Eustigmatophyceae</taxon>
        <taxon>Eustigmatales</taxon>
        <taxon>Monodopsidaceae</taxon>
        <taxon>Nannochloropsis</taxon>
    </lineage>
</organism>
<comment type="similarity">
    <text evidence="1 7">Belongs to the peptidase S8 family.</text>
</comment>
<proteinExistence type="inferred from homology"/>
<feature type="domain" description="Peptidase S8/S53" evidence="8">
    <location>
        <begin position="10"/>
        <end position="71"/>
    </location>
</feature>
<dbReference type="Pfam" id="PF00082">
    <property type="entry name" value="Peptidase_S8"/>
    <property type="match status" value="1"/>
</dbReference>
<dbReference type="EC" id="3.4.21.62" evidence="6"/>
<keyword evidence="10" id="KW-1185">Reference proteome</keyword>
<dbReference type="EMBL" id="AZIL01001269">
    <property type="protein sequence ID" value="EWM24419.1"/>
    <property type="molecule type" value="Genomic_DNA"/>
</dbReference>
<comment type="caution">
    <text evidence="7">Lacks conserved residue(s) required for the propagation of feature annotation.</text>
</comment>
<evidence type="ECO:0000256" key="4">
    <source>
        <dbReference type="ARBA" id="ARBA00022825"/>
    </source>
</evidence>
<dbReference type="GO" id="GO:0005615">
    <property type="term" value="C:extracellular space"/>
    <property type="evidence" value="ECO:0007669"/>
    <property type="project" value="TreeGrafter"/>
</dbReference>
<evidence type="ECO:0000313" key="9">
    <source>
        <dbReference type="EMBL" id="EWM24419.1"/>
    </source>
</evidence>
<sequence>PPSRPQQYNPDQMVVVSLSLGATYSATVNRAVEALTAQGIPCVVAAGNSNVDAANASPASSAGAITVAATGKTDLRECECEDGWEGGREGGKERRGGVWGWRGYERVESSFSLSPPLPTSSFL</sequence>
<keyword evidence="4" id="KW-0720">Serine protease</keyword>
<dbReference type="InterPro" id="IPR050131">
    <property type="entry name" value="Peptidase_S8_subtilisin-like"/>
</dbReference>
<dbReference type="Gene3D" id="3.40.50.200">
    <property type="entry name" value="Peptidase S8/S53 domain"/>
    <property type="match status" value="1"/>
</dbReference>
<feature type="non-terminal residue" evidence="9">
    <location>
        <position position="1"/>
    </location>
</feature>
<keyword evidence="2" id="KW-0645">Protease</keyword>
<evidence type="ECO:0000259" key="8">
    <source>
        <dbReference type="Pfam" id="PF00082"/>
    </source>
</evidence>
<keyword evidence="3" id="KW-0378">Hydrolase</keyword>
<dbReference type="GO" id="GO:0006508">
    <property type="term" value="P:proteolysis"/>
    <property type="evidence" value="ECO:0007669"/>
    <property type="project" value="UniProtKB-KW"/>
</dbReference>
<gene>
    <name evidence="9" type="ORF">Naga_103421g1</name>
</gene>
<comment type="caution">
    <text evidence="9">The sequence shown here is derived from an EMBL/GenBank/DDBJ whole genome shotgun (WGS) entry which is preliminary data.</text>
</comment>
<dbReference type="AlphaFoldDB" id="W7TVU8"/>
<reference evidence="9 10" key="1">
    <citation type="journal article" date="2014" name="Mol. Plant">
        <title>Chromosome Scale Genome Assembly and Transcriptome Profiling of Nannochloropsis gaditana in Nitrogen Depletion.</title>
        <authorList>
            <person name="Corteggiani Carpinelli E."/>
            <person name="Telatin A."/>
            <person name="Vitulo N."/>
            <person name="Forcato C."/>
            <person name="D'Angelo M."/>
            <person name="Schiavon R."/>
            <person name="Vezzi A."/>
            <person name="Giacometti G.M."/>
            <person name="Morosinotto T."/>
            <person name="Valle G."/>
        </authorList>
    </citation>
    <scope>NUCLEOTIDE SEQUENCE [LARGE SCALE GENOMIC DNA]</scope>
    <source>
        <strain evidence="9 10">B-31</strain>
    </source>
</reference>
<evidence type="ECO:0000256" key="5">
    <source>
        <dbReference type="ARBA" id="ARBA00023529"/>
    </source>
</evidence>
<dbReference type="PANTHER" id="PTHR43806:SF11">
    <property type="entry name" value="CEREVISIN-RELATED"/>
    <property type="match status" value="1"/>
</dbReference>
<comment type="catalytic activity">
    <reaction evidence="5">
        <text>Hydrolysis of proteins with broad specificity for peptide bonds, and a preference for a large uncharged residue in P1. Hydrolyzes peptide amides.</text>
        <dbReference type="EC" id="3.4.21.62"/>
    </reaction>
</comment>
<dbReference type="InterPro" id="IPR000209">
    <property type="entry name" value="Peptidase_S8/S53_dom"/>
</dbReference>
<protein>
    <recommendedName>
        <fullName evidence="6">subtilisin</fullName>
        <ecNumber evidence="6">3.4.21.62</ecNumber>
    </recommendedName>
</protein>
<evidence type="ECO:0000313" key="10">
    <source>
        <dbReference type="Proteomes" id="UP000019335"/>
    </source>
</evidence>
<dbReference type="OrthoDB" id="206201at2759"/>
<dbReference type="GO" id="GO:0004252">
    <property type="term" value="F:serine-type endopeptidase activity"/>
    <property type="evidence" value="ECO:0007669"/>
    <property type="project" value="UniProtKB-EC"/>
</dbReference>
<dbReference type="SUPFAM" id="SSF52743">
    <property type="entry name" value="Subtilisin-like"/>
    <property type="match status" value="1"/>
</dbReference>
<evidence type="ECO:0000256" key="1">
    <source>
        <dbReference type="ARBA" id="ARBA00011073"/>
    </source>
</evidence>